<dbReference type="Proteomes" id="UP000250235">
    <property type="component" value="Unassembled WGS sequence"/>
</dbReference>
<feature type="coiled-coil region" evidence="1">
    <location>
        <begin position="210"/>
        <end position="244"/>
    </location>
</feature>
<evidence type="ECO:0000256" key="2">
    <source>
        <dbReference type="SAM" id="MobiDB-lite"/>
    </source>
</evidence>
<organism evidence="3 4">
    <name type="scientific">Dorcoceras hygrometricum</name>
    <dbReference type="NCBI Taxonomy" id="472368"/>
    <lineage>
        <taxon>Eukaryota</taxon>
        <taxon>Viridiplantae</taxon>
        <taxon>Streptophyta</taxon>
        <taxon>Embryophyta</taxon>
        <taxon>Tracheophyta</taxon>
        <taxon>Spermatophyta</taxon>
        <taxon>Magnoliopsida</taxon>
        <taxon>eudicotyledons</taxon>
        <taxon>Gunneridae</taxon>
        <taxon>Pentapetalae</taxon>
        <taxon>asterids</taxon>
        <taxon>lamiids</taxon>
        <taxon>Lamiales</taxon>
        <taxon>Gesneriaceae</taxon>
        <taxon>Didymocarpoideae</taxon>
        <taxon>Trichosporeae</taxon>
        <taxon>Loxocarpinae</taxon>
        <taxon>Dorcoceras</taxon>
    </lineage>
</organism>
<sequence>MSSPNDSRVSSTAASLDSVPSNPETREPWLSDQAELGSSNPPWYEEKSSNLRSSDIPFIKEKGGYERMGKTERLQLMEEETAAGSSGVAAPSKKATKKRRASTPAEKEARREKRKKKKEEVPAPEARGAPTSETHREVPSIQEPEARPIDADHQYSLGRSREGGAGGASGSRVVATNLLCHIAPNRDIDRLSGASNAEAVGLFSSNFAAAENLRRNFDDASEHYSELEKRLAEMEAARAEETWATKAHKAALETRGLMLEAERAALLSEKRALEVKSAAMKAELDETKARAAEEAERMRGEKYVDYFKSGFEGAVAQFRANGYPEEENPAPFLDAKKALRDMPKDEEEAAEEEDKEVGEEEGDDTPPELP</sequence>
<feature type="compositionally biased region" description="Basic and acidic residues" evidence="2">
    <location>
        <begin position="334"/>
        <end position="343"/>
    </location>
</feature>
<keyword evidence="4" id="KW-1185">Reference proteome</keyword>
<feature type="compositionally biased region" description="Polar residues" evidence="2">
    <location>
        <begin position="1"/>
        <end position="23"/>
    </location>
</feature>
<gene>
    <name evidence="3" type="ORF">F511_39570</name>
</gene>
<dbReference type="AlphaFoldDB" id="A0A2Z7CBL8"/>
<feature type="region of interest" description="Disordered" evidence="2">
    <location>
        <begin position="1"/>
        <end position="170"/>
    </location>
</feature>
<accession>A0A2Z7CBL8</accession>
<dbReference type="EMBL" id="KQ997017">
    <property type="protein sequence ID" value="KZV44392.1"/>
    <property type="molecule type" value="Genomic_DNA"/>
</dbReference>
<evidence type="ECO:0000256" key="1">
    <source>
        <dbReference type="SAM" id="Coils"/>
    </source>
</evidence>
<feature type="region of interest" description="Disordered" evidence="2">
    <location>
        <begin position="322"/>
        <end position="370"/>
    </location>
</feature>
<keyword evidence="1" id="KW-0175">Coiled coil</keyword>
<name>A0A2Z7CBL8_9LAMI</name>
<feature type="compositionally biased region" description="Basic and acidic residues" evidence="2">
    <location>
        <begin position="58"/>
        <end position="76"/>
    </location>
</feature>
<proteinExistence type="predicted"/>
<evidence type="ECO:0000313" key="3">
    <source>
        <dbReference type="EMBL" id="KZV44392.1"/>
    </source>
</evidence>
<feature type="compositionally biased region" description="Basic and acidic residues" evidence="2">
    <location>
        <begin position="133"/>
        <end position="153"/>
    </location>
</feature>
<evidence type="ECO:0000313" key="4">
    <source>
        <dbReference type="Proteomes" id="UP000250235"/>
    </source>
</evidence>
<reference evidence="3 4" key="1">
    <citation type="journal article" date="2015" name="Proc. Natl. Acad. Sci. U.S.A.">
        <title>The resurrection genome of Boea hygrometrica: A blueprint for survival of dehydration.</title>
        <authorList>
            <person name="Xiao L."/>
            <person name="Yang G."/>
            <person name="Zhang L."/>
            <person name="Yang X."/>
            <person name="Zhao S."/>
            <person name="Ji Z."/>
            <person name="Zhou Q."/>
            <person name="Hu M."/>
            <person name="Wang Y."/>
            <person name="Chen M."/>
            <person name="Xu Y."/>
            <person name="Jin H."/>
            <person name="Xiao X."/>
            <person name="Hu G."/>
            <person name="Bao F."/>
            <person name="Hu Y."/>
            <person name="Wan P."/>
            <person name="Li L."/>
            <person name="Deng X."/>
            <person name="Kuang T."/>
            <person name="Xiang C."/>
            <person name="Zhu J.K."/>
            <person name="Oliver M.J."/>
            <person name="He Y."/>
        </authorList>
    </citation>
    <scope>NUCLEOTIDE SEQUENCE [LARGE SCALE GENOMIC DNA]</scope>
    <source>
        <strain evidence="4">cv. XS01</strain>
    </source>
</reference>
<feature type="compositionally biased region" description="Acidic residues" evidence="2">
    <location>
        <begin position="344"/>
        <end position="370"/>
    </location>
</feature>
<feature type="coiled-coil region" evidence="1">
    <location>
        <begin position="270"/>
        <end position="301"/>
    </location>
</feature>
<protein>
    <submittedName>
        <fullName evidence="3">Uncharacterized protein</fullName>
    </submittedName>
</protein>